<dbReference type="SUPFAM" id="SSF55874">
    <property type="entry name" value="ATPase domain of HSP90 chaperone/DNA topoisomerase II/histidine kinase"/>
    <property type="match status" value="1"/>
</dbReference>
<keyword evidence="9" id="KW-0675">Receptor</keyword>
<dbReference type="InterPro" id="IPR004358">
    <property type="entry name" value="Sig_transdc_His_kin-like_C"/>
</dbReference>
<evidence type="ECO:0000256" key="5">
    <source>
        <dbReference type="ARBA" id="ARBA00022679"/>
    </source>
</evidence>
<evidence type="ECO:0000313" key="16">
    <source>
        <dbReference type="Proteomes" id="UP000813462"/>
    </source>
</evidence>
<dbReference type="SUPFAM" id="SSF52172">
    <property type="entry name" value="CheY-like"/>
    <property type="match status" value="1"/>
</dbReference>
<dbReference type="InterPro" id="IPR011006">
    <property type="entry name" value="CheY-like_superfamily"/>
</dbReference>
<evidence type="ECO:0000256" key="7">
    <source>
        <dbReference type="ARBA" id="ARBA00022824"/>
    </source>
</evidence>
<evidence type="ECO:0000259" key="13">
    <source>
        <dbReference type="PROSITE" id="PS50109"/>
    </source>
</evidence>
<dbReference type="Gene3D" id="3.40.50.2300">
    <property type="match status" value="1"/>
</dbReference>
<gene>
    <name evidence="15" type="ORF">FEM48_Zijuj08G0087400</name>
</gene>
<keyword evidence="6" id="KW-0418">Kinase</keyword>
<evidence type="ECO:0000259" key="14">
    <source>
        <dbReference type="PROSITE" id="PS50110"/>
    </source>
</evidence>
<feature type="transmembrane region" description="Helical" evidence="12">
    <location>
        <begin position="453"/>
        <end position="475"/>
    </location>
</feature>
<feature type="region of interest" description="Disordered" evidence="11">
    <location>
        <begin position="1003"/>
        <end position="1038"/>
    </location>
</feature>
<evidence type="ECO:0000256" key="8">
    <source>
        <dbReference type="ARBA" id="ARBA00023012"/>
    </source>
</evidence>
<evidence type="ECO:0000256" key="1">
    <source>
        <dbReference type="ARBA" id="ARBA00000085"/>
    </source>
</evidence>
<comment type="catalytic activity">
    <reaction evidence="1">
        <text>ATP + protein L-histidine = ADP + protein N-phospho-L-histidine.</text>
        <dbReference type="EC" id="2.7.13.3"/>
    </reaction>
</comment>
<feature type="domain" description="Histidine kinase" evidence="13">
    <location>
        <begin position="541"/>
        <end position="799"/>
    </location>
</feature>
<dbReference type="PROSITE" id="PS50110">
    <property type="entry name" value="RESPONSE_REGULATORY"/>
    <property type="match status" value="1"/>
</dbReference>
<name>A0A978UY42_ZIZJJ</name>
<feature type="modified residue" description="4-aspartylphosphate" evidence="10">
    <location>
        <position position="1211"/>
    </location>
</feature>
<dbReference type="Gene3D" id="1.10.287.130">
    <property type="match status" value="1"/>
</dbReference>
<feature type="domain" description="Response regulatory" evidence="14">
    <location>
        <begin position="1135"/>
        <end position="1280"/>
    </location>
</feature>
<keyword evidence="12" id="KW-0472">Membrane</keyword>
<protein>
    <recommendedName>
        <fullName evidence="3">histidine kinase</fullName>
        <ecNumber evidence="3">2.7.13.3</ecNumber>
    </recommendedName>
</protein>
<feature type="region of interest" description="Disordered" evidence="11">
    <location>
        <begin position="1094"/>
        <end position="1117"/>
    </location>
</feature>
<dbReference type="EMBL" id="JAEACU010000008">
    <property type="protein sequence ID" value="KAH7519908.1"/>
    <property type="molecule type" value="Genomic_DNA"/>
</dbReference>
<dbReference type="Pfam" id="PF00512">
    <property type="entry name" value="HisKA"/>
    <property type="match status" value="1"/>
</dbReference>
<dbReference type="InterPro" id="IPR005467">
    <property type="entry name" value="His_kinase_dom"/>
</dbReference>
<dbReference type="Pfam" id="PF02518">
    <property type="entry name" value="HATPase_c"/>
    <property type="match status" value="1"/>
</dbReference>
<comment type="caution">
    <text evidence="15">The sequence shown here is derived from an EMBL/GenBank/DDBJ whole genome shotgun (WGS) entry which is preliminary data.</text>
</comment>
<feature type="transmembrane region" description="Helical" evidence="12">
    <location>
        <begin position="77"/>
        <end position="99"/>
    </location>
</feature>
<evidence type="ECO:0000256" key="4">
    <source>
        <dbReference type="ARBA" id="ARBA00022553"/>
    </source>
</evidence>
<dbReference type="InterPro" id="IPR050736">
    <property type="entry name" value="Sensor_HK_Regulatory"/>
</dbReference>
<dbReference type="SMART" id="SM00387">
    <property type="entry name" value="HATPase_c"/>
    <property type="match status" value="1"/>
</dbReference>
<dbReference type="PROSITE" id="PS50109">
    <property type="entry name" value="HIS_KIN"/>
    <property type="match status" value="1"/>
</dbReference>
<dbReference type="SMART" id="SM00388">
    <property type="entry name" value="HisKA"/>
    <property type="match status" value="1"/>
</dbReference>
<dbReference type="EC" id="2.7.13.3" evidence="3"/>
<dbReference type="PANTHER" id="PTHR43711">
    <property type="entry name" value="TWO-COMPONENT HISTIDINE KINASE"/>
    <property type="match status" value="1"/>
</dbReference>
<dbReference type="GO" id="GO:0000155">
    <property type="term" value="F:phosphorelay sensor kinase activity"/>
    <property type="evidence" value="ECO:0007669"/>
    <property type="project" value="InterPro"/>
</dbReference>
<dbReference type="GO" id="GO:0005789">
    <property type="term" value="C:endoplasmic reticulum membrane"/>
    <property type="evidence" value="ECO:0007669"/>
    <property type="project" value="UniProtKB-SubCell"/>
</dbReference>
<evidence type="ECO:0000256" key="10">
    <source>
        <dbReference type="PROSITE-ProRule" id="PRU00169"/>
    </source>
</evidence>
<dbReference type="InterPro" id="IPR003661">
    <property type="entry name" value="HisK_dim/P_dom"/>
</dbReference>
<organism evidence="15 16">
    <name type="scientific">Ziziphus jujuba var. spinosa</name>
    <dbReference type="NCBI Taxonomy" id="714518"/>
    <lineage>
        <taxon>Eukaryota</taxon>
        <taxon>Viridiplantae</taxon>
        <taxon>Streptophyta</taxon>
        <taxon>Embryophyta</taxon>
        <taxon>Tracheophyta</taxon>
        <taxon>Spermatophyta</taxon>
        <taxon>Magnoliopsida</taxon>
        <taxon>eudicotyledons</taxon>
        <taxon>Gunneridae</taxon>
        <taxon>Pentapetalae</taxon>
        <taxon>rosids</taxon>
        <taxon>fabids</taxon>
        <taxon>Rosales</taxon>
        <taxon>Rhamnaceae</taxon>
        <taxon>Paliureae</taxon>
        <taxon>Ziziphus</taxon>
    </lineage>
</organism>
<feature type="compositionally biased region" description="Basic and acidic residues" evidence="11">
    <location>
        <begin position="1097"/>
        <end position="1108"/>
    </location>
</feature>
<sequence length="1293" mass="145997">MAEKVEETPSESSECSQTRSTPMATPLRKVFDRISGFATSWRRNTAPHGRRIFHRDVEREEFQYANTYCLSSYYSVFVARLAIMVMLAILIGLLTILTWHFTRIYTAKSLNSLAYDLRYELLQRPILRMWNILNSTSEITTAQVKLSEYVIRRYNKPTTQAEQVELYQSMKDVTWALFASRKALNAITINYRNGFVQAFHRDHRSNNTFYIYSDIVNYSISATGSYDTNLLSSQQGWNDQNIHGNISAIWYREPLDPISGEKIGKATKIPPDDLINIAGLSEVPDGVATWHVAVSKSMDSPLLSAALPVMDASNKSIVAVVGVTTALYSVGQLMKELVEFHSGHIYLTSRAGYLLATSTNAPLLINTSKGPELMMANNSEDRIIRMGAEWLQKTYGNNFPPIHEVHVEKAKLGHQQYYIDSFFLDLKRLPLVGVIIIPRKYIMGKVDERAFKTLIILISASLCILVIGCICIFILTNGVSKEMKLRAELISHLDARRRAEASSNYKSQFLANMRSDFYLRLKIMARSLSQAELTKWMTLWPRSHELRTPMAAVIGLLDILICDDCLTNEQYATVTQIRKCSTALLRLLNNILDLSKVESGKLVLEETEFDLGRELEGLVDMFSVQCINHNVETVLDLSDDMPKLVRGDSARVVQVFANLISNSIKFTTSGHIIIRGWSQNMNTFSNTEKFTLDQKKSWCAHKMKLRHQGNHTQKTPKKDNKMILWFEVDDTGCGIDPSKWESVFESFEQADPSTTRTHGGTGLGLCIVRTLVHKMGGEIKVVKKTGPGTLMQLYMVLNTPVGSTEHHCQVDFAKHGVVVLLALHGNMGRLIMSQWLRKNGVLTLQASEWNELTQILRQLFQARNSAPNKGFDLQYVSEPLRTELQNINEMRNPSFVMVVDVGLLDLSTDIWKEQLNFLDKYSGKAKFAWMLNHDTSNAVKMELRRKGHALMVNKPLYKAKMIHILEAVIKERNLELQRRSLNARSTAKEGDLHECLEIDSSQFDTASSDDSDMAEISSSKSTSASPHGEKQSESLANPCSSKYQTVNNCLVELVQQFPKENKLREKDTQEIVPNIHNTEDKESELHYTREISISTEPESKNPGYEEQHTSSCSKEQGRLYSSKAVNAQKSLEGLRILLAEDTPVLQRVATIMLEKMGATVTAVGDGLQAVDALNCLFNSEESRRELYEKDAYSSSQRENWDRPSFDLILMDCQMPKMDGYEATKAIRKSEEGSGLHIPIVALTAHAMSSDEAKCLEVGMDAYLTKPIDYKLMVSTILSLTKTTQQQQQQQPTA</sequence>
<comment type="subcellular location">
    <subcellularLocation>
        <location evidence="2">Endoplasmic reticulum membrane</location>
        <topology evidence="2">Multi-pass membrane protein</topology>
    </subcellularLocation>
</comment>
<dbReference type="Gene3D" id="3.30.565.10">
    <property type="entry name" value="Histidine kinase-like ATPase, C-terminal domain"/>
    <property type="match status" value="1"/>
</dbReference>
<dbReference type="InterPro" id="IPR003594">
    <property type="entry name" value="HATPase_dom"/>
</dbReference>
<evidence type="ECO:0000256" key="6">
    <source>
        <dbReference type="ARBA" id="ARBA00022777"/>
    </source>
</evidence>
<feature type="region of interest" description="Disordered" evidence="11">
    <location>
        <begin position="1"/>
        <end position="22"/>
    </location>
</feature>
<evidence type="ECO:0000256" key="12">
    <source>
        <dbReference type="SAM" id="Phobius"/>
    </source>
</evidence>
<dbReference type="SUPFAM" id="SSF47384">
    <property type="entry name" value="Homodimeric domain of signal transducing histidine kinase"/>
    <property type="match status" value="1"/>
</dbReference>
<keyword evidence="8" id="KW-0902">Two-component regulatory system</keyword>
<dbReference type="CDD" id="cd17546">
    <property type="entry name" value="REC_hyHK_CKI1_RcsC-like"/>
    <property type="match status" value="1"/>
</dbReference>
<feature type="compositionally biased region" description="Polar residues" evidence="11">
    <location>
        <begin position="10"/>
        <end position="22"/>
    </location>
</feature>
<proteinExistence type="predicted"/>
<dbReference type="PANTHER" id="PTHR43711:SF1">
    <property type="entry name" value="HISTIDINE KINASE 1"/>
    <property type="match status" value="1"/>
</dbReference>
<keyword evidence="12" id="KW-1133">Transmembrane helix</keyword>
<dbReference type="Pfam" id="PF00072">
    <property type="entry name" value="Response_reg"/>
    <property type="match status" value="1"/>
</dbReference>
<keyword evidence="5" id="KW-0808">Transferase</keyword>
<keyword evidence="12" id="KW-0812">Transmembrane</keyword>
<dbReference type="CDD" id="cd00082">
    <property type="entry name" value="HisKA"/>
    <property type="match status" value="1"/>
</dbReference>
<dbReference type="InterPro" id="IPR036890">
    <property type="entry name" value="HATPase_C_sf"/>
</dbReference>
<accession>A0A978UY42</accession>
<dbReference type="InterPro" id="IPR036097">
    <property type="entry name" value="HisK_dim/P_sf"/>
</dbReference>
<evidence type="ECO:0000313" key="15">
    <source>
        <dbReference type="EMBL" id="KAH7519908.1"/>
    </source>
</evidence>
<reference evidence="15" key="1">
    <citation type="journal article" date="2021" name="Front. Plant Sci.">
        <title>Chromosome-Scale Genome Assembly for Chinese Sour Jujube and Insights Into Its Genome Evolution and Domestication Signature.</title>
        <authorList>
            <person name="Shen L.-Y."/>
            <person name="Luo H."/>
            <person name="Wang X.-L."/>
            <person name="Wang X.-M."/>
            <person name="Qiu X.-J."/>
            <person name="Liu H."/>
            <person name="Zhou S.-S."/>
            <person name="Jia K.-H."/>
            <person name="Nie S."/>
            <person name="Bao Y.-T."/>
            <person name="Zhang R.-G."/>
            <person name="Yun Q.-Z."/>
            <person name="Chai Y.-H."/>
            <person name="Lu J.-Y."/>
            <person name="Li Y."/>
            <person name="Zhao S.-W."/>
            <person name="Mao J.-F."/>
            <person name="Jia S.-G."/>
            <person name="Mao Y.-M."/>
        </authorList>
    </citation>
    <scope>NUCLEOTIDE SEQUENCE</scope>
    <source>
        <strain evidence="15">AT0</strain>
        <tissue evidence="15">Leaf</tissue>
    </source>
</reference>
<dbReference type="PRINTS" id="PR00344">
    <property type="entry name" value="BCTRLSENSOR"/>
</dbReference>
<keyword evidence="4 10" id="KW-0597">Phosphoprotein</keyword>
<dbReference type="Proteomes" id="UP000813462">
    <property type="component" value="Unassembled WGS sequence"/>
</dbReference>
<dbReference type="InterPro" id="IPR001789">
    <property type="entry name" value="Sig_transdc_resp-reg_receiver"/>
</dbReference>
<evidence type="ECO:0000256" key="2">
    <source>
        <dbReference type="ARBA" id="ARBA00004477"/>
    </source>
</evidence>
<keyword evidence="7" id="KW-0256">Endoplasmic reticulum</keyword>
<evidence type="ECO:0000256" key="3">
    <source>
        <dbReference type="ARBA" id="ARBA00012438"/>
    </source>
</evidence>
<evidence type="ECO:0000256" key="9">
    <source>
        <dbReference type="ARBA" id="ARBA00023170"/>
    </source>
</evidence>
<dbReference type="SMART" id="SM00448">
    <property type="entry name" value="REC"/>
    <property type="match status" value="1"/>
</dbReference>
<evidence type="ECO:0000256" key="11">
    <source>
        <dbReference type="SAM" id="MobiDB-lite"/>
    </source>
</evidence>